<evidence type="ECO:0000256" key="2">
    <source>
        <dbReference type="ARBA" id="ARBA00023186"/>
    </source>
</evidence>
<name>A0AAV0T0U9_HYABA</name>
<keyword evidence="1" id="KW-0996">Nickel insertion</keyword>
<accession>A0AAV0T0U9</accession>
<proteinExistence type="inferred from homology"/>
<dbReference type="PANTHER" id="PTHR33620">
    <property type="entry name" value="UREASE ACCESSORY PROTEIN F"/>
    <property type="match status" value="1"/>
</dbReference>
<dbReference type="GO" id="GO:0016151">
    <property type="term" value="F:nickel cation binding"/>
    <property type="evidence" value="ECO:0007669"/>
    <property type="project" value="InterPro"/>
</dbReference>
<keyword evidence="5" id="KW-1185">Reference proteome</keyword>
<dbReference type="InterPro" id="IPR038277">
    <property type="entry name" value="UreF_sf"/>
</dbReference>
<organism evidence="4 5">
    <name type="scientific">Hyaloperonospora brassicae</name>
    <name type="common">Brassica downy mildew</name>
    <name type="synonym">Peronospora brassicae</name>
    <dbReference type="NCBI Taxonomy" id="162125"/>
    <lineage>
        <taxon>Eukaryota</taxon>
        <taxon>Sar</taxon>
        <taxon>Stramenopiles</taxon>
        <taxon>Oomycota</taxon>
        <taxon>Peronosporomycetes</taxon>
        <taxon>Peronosporales</taxon>
        <taxon>Peronosporaceae</taxon>
        <taxon>Hyaloperonospora</taxon>
    </lineage>
</organism>
<dbReference type="AlphaFoldDB" id="A0AAV0T0U9"/>
<comment type="similarity">
    <text evidence="3">Belongs to the UreF family.</text>
</comment>
<evidence type="ECO:0008006" key="6">
    <source>
        <dbReference type="Google" id="ProtNLM"/>
    </source>
</evidence>
<dbReference type="Proteomes" id="UP001162031">
    <property type="component" value="Unassembled WGS sequence"/>
</dbReference>
<dbReference type="EMBL" id="CANTFL010000076">
    <property type="protein sequence ID" value="CAI5710926.1"/>
    <property type="molecule type" value="Genomic_DNA"/>
</dbReference>
<dbReference type="Pfam" id="PF01730">
    <property type="entry name" value="UreF"/>
    <property type="match status" value="1"/>
</dbReference>
<sequence length="249" mass="26963">MAGVGAQAAGAAPPPVTGDWALWQIVDSLYPTGGFAHSLGLEAAAQEGLVSARSLPAFLSASLHQTANFALPLVFSSRQTLVTAPDFVESVLRLNSRAIALYSNHVARKASFAQGAALLRLALSTYASANPRTHVVLLDIRKAVKKRKQEGVHYAVLFGVVCALLDVAVESTQRMFLYVTTRDILSAATRLNLVGPFEAAKLQFELTPLLEKVVRDKKDREVEDSYSSAPILDLVQAMHDQLYTRIFNS</sequence>
<reference evidence="4" key="1">
    <citation type="submission" date="2022-12" db="EMBL/GenBank/DDBJ databases">
        <authorList>
            <person name="Webb A."/>
        </authorList>
    </citation>
    <scope>NUCLEOTIDE SEQUENCE</scope>
    <source>
        <strain evidence="4">Hp1</strain>
    </source>
</reference>
<evidence type="ECO:0000256" key="3">
    <source>
        <dbReference type="ARBA" id="ARBA00046339"/>
    </source>
</evidence>
<dbReference type="PIRSF" id="PIRSF009467">
    <property type="entry name" value="Ureas_acces_UreF"/>
    <property type="match status" value="1"/>
</dbReference>
<keyword evidence="2" id="KW-0143">Chaperone</keyword>
<dbReference type="HAMAP" id="MF_01385">
    <property type="entry name" value="UreF"/>
    <property type="match status" value="1"/>
</dbReference>
<evidence type="ECO:0000256" key="1">
    <source>
        <dbReference type="ARBA" id="ARBA00022988"/>
    </source>
</evidence>
<evidence type="ECO:0000313" key="5">
    <source>
        <dbReference type="Proteomes" id="UP001162031"/>
    </source>
</evidence>
<dbReference type="PANTHER" id="PTHR33620:SF1">
    <property type="entry name" value="UREASE ACCESSORY PROTEIN F"/>
    <property type="match status" value="1"/>
</dbReference>
<evidence type="ECO:0000313" key="4">
    <source>
        <dbReference type="EMBL" id="CAI5710926.1"/>
    </source>
</evidence>
<dbReference type="Gene3D" id="1.10.4190.10">
    <property type="entry name" value="Urease accessory protein UreF"/>
    <property type="match status" value="1"/>
</dbReference>
<protein>
    <recommendedName>
        <fullName evidence="6">Urease accessory protein UreF</fullName>
    </recommendedName>
</protein>
<dbReference type="InterPro" id="IPR002639">
    <property type="entry name" value="UreF"/>
</dbReference>
<gene>
    <name evidence="4" type="ORF">HBR001_LOCUS558</name>
</gene>
<comment type="caution">
    <text evidence="4">The sequence shown here is derived from an EMBL/GenBank/DDBJ whole genome shotgun (WGS) entry which is preliminary data.</text>
</comment>